<dbReference type="PRINTS" id="PR00103">
    <property type="entry name" value="CAMPKINASE"/>
</dbReference>
<evidence type="ECO:0000313" key="3">
    <source>
        <dbReference type="EMBL" id="KAL2920041.1"/>
    </source>
</evidence>
<dbReference type="InterPro" id="IPR018490">
    <property type="entry name" value="cNMP-bd_dom_sf"/>
</dbReference>
<reference evidence="3 4" key="1">
    <citation type="submission" date="2023-09" db="EMBL/GenBank/DDBJ databases">
        <title>Pangenome analysis of Batrachochytrium dendrobatidis and related Chytrids.</title>
        <authorList>
            <person name="Yacoub M.N."/>
            <person name="Stajich J.E."/>
            <person name="James T.Y."/>
        </authorList>
    </citation>
    <scope>NUCLEOTIDE SEQUENCE [LARGE SCALE GENOMIC DNA]</scope>
    <source>
        <strain evidence="3 4">JEL0888</strain>
    </source>
</reference>
<dbReference type="InterPro" id="IPR000595">
    <property type="entry name" value="cNMP-bd_dom"/>
</dbReference>
<feature type="region of interest" description="Disordered" evidence="1">
    <location>
        <begin position="155"/>
        <end position="236"/>
    </location>
</feature>
<feature type="domain" description="Cyclic nucleotide-binding" evidence="2">
    <location>
        <begin position="333"/>
        <end position="480"/>
    </location>
</feature>
<evidence type="ECO:0000259" key="2">
    <source>
        <dbReference type="PROSITE" id="PS50042"/>
    </source>
</evidence>
<evidence type="ECO:0000313" key="4">
    <source>
        <dbReference type="Proteomes" id="UP001527925"/>
    </source>
</evidence>
<evidence type="ECO:0000256" key="1">
    <source>
        <dbReference type="SAM" id="MobiDB-lite"/>
    </source>
</evidence>
<dbReference type="CDD" id="cd00038">
    <property type="entry name" value="CAP_ED"/>
    <property type="match status" value="2"/>
</dbReference>
<dbReference type="EMBL" id="JADGIZ020000001">
    <property type="protein sequence ID" value="KAL2920041.1"/>
    <property type="molecule type" value="Genomic_DNA"/>
</dbReference>
<feature type="region of interest" description="Disordered" evidence="1">
    <location>
        <begin position="248"/>
        <end position="302"/>
    </location>
</feature>
<dbReference type="InterPro" id="IPR014710">
    <property type="entry name" value="RmlC-like_jellyroll"/>
</dbReference>
<name>A0ABR4NKQ4_9FUNG</name>
<dbReference type="PANTHER" id="PTHR23011">
    <property type="entry name" value="CYCLIC NUCLEOTIDE-BINDING DOMAIN CONTAINING PROTEIN"/>
    <property type="match status" value="1"/>
</dbReference>
<dbReference type="Gene3D" id="2.60.120.10">
    <property type="entry name" value="Jelly Rolls"/>
    <property type="match status" value="2"/>
</dbReference>
<accession>A0ABR4NKQ4</accession>
<organism evidence="3 4">
    <name type="scientific">Polyrhizophydium stewartii</name>
    <dbReference type="NCBI Taxonomy" id="2732419"/>
    <lineage>
        <taxon>Eukaryota</taxon>
        <taxon>Fungi</taxon>
        <taxon>Fungi incertae sedis</taxon>
        <taxon>Chytridiomycota</taxon>
        <taxon>Chytridiomycota incertae sedis</taxon>
        <taxon>Chytridiomycetes</taxon>
        <taxon>Rhizophydiales</taxon>
        <taxon>Rhizophydiales incertae sedis</taxon>
        <taxon>Polyrhizophydium</taxon>
    </lineage>
</organism>
<dbReference type="InterPro" id="IPR018488">
    <property type="entry name" value="cNMP-bd_CS"/>
</dbReference>
<feature type="compositionally biased region" description="Low complexity" evidence="1">
    <location>
        <begin position="176"/>
        <end position="195"/>
    </location>
</feature>
<dbReference type="PROSITE" id="PS00889">
    <property type="entry name" value="CNMP_BINDING_2"/>
    <property type="match status" value="1"/>
</dbReference>
<proteinExistence type="predicted"/>
<sequence>MESLHIPLPPRDAATWLKIPTFQEMSSECSRTHNHPCSRGRDDDGGRLRTAFVDTAMVRDVVRLLWEDPVDLSARAFTPLDTHGHREFTKLVRHSIVTLDEVRLAQRAMMLPGLTARLCTPTQSSRSKQRRLIVTLEGVNNKPVVHYQEADAVAEQQSTAVQEDGGPSKSVSRRGSQLPAIAAAPSQSQIQAQSRRASRTAVVTLAQGERRASARAPQGRASRRQSKRIDDPDQLDVSSFMADLLAGLHGSESDPDEEQQPKTEKAVAPPASAKTKVRIVLPDEHKERPKAPKRPREHRTPEQEVVDILAIKSHDRTPENNKRLFTLLRSVKAFAKVADVLLRELCSVVTVAQVDRNRIVFRQGDHGTCWYVILNGAVDVLANNTGQPAEWTRRSWVKQEGLSIATIEALELRQESWFLVRLEKGQGFGELALVNDAKRAASIVTAEPTTLLRVEKRDYNRILRFVHDMEQKEKILLVRKTSVLQDLEELEVKIVADVIQMRTVPEGTVLLETGHPIAEVGIVSSGKCEAYSVVTIMDSRHGPIKRHVHLGFLGPGDYFGEQGVQPSDEDKLVLSTLSFRVVEEANIGFVSLADARVRIQKALRMMPWTQLSLDKDGVVWRYCELLEKQKWNAHKLSVVDGLWRERLANPNVTRTGYLHARAHPLAPFRFK</sequence>
<comment type="caution">
    <text evidence="3">The sequence shown here is derived from an EMBL/GenBank/DDBJ whole genome shotgun (WGS) entry which is preliminary data.</text>
</comment>
<feature type="compositionally biased region" description="Basic and acidic residues" evidence="1">
    <location>
        <begin position="281"/>
        <end position="290"/>
    </location>
</feature>
<dbReference type="PANTHER" id="PTHR23011:SF28">
    <property type="entry name" value="CYCLIC NUCLEOTIDE-BINDING DOMAIN CONTAINING PROTEIN"/>
    <property type="match status" value="1"/>
</dbReference>
<dbReference type="Proteomes" id="UP001527925">
    <property type="component" value="Unassembled WGS sequence"/>
</dbReference>
<keyword evidence="4" id="KW-1185">Reference proteome</keyword>
<protein>
    <submittedName>
        <fullName evidence="3">Rap guanine nucleotide exchange factor-like 1</fullName>
    </submittedName>
</protein>
<dbReference type="PROSITE" id="PS50042">
    <property type="entry name" value="CNMP_BINDING_3"/>
    <property type="match status" value="2"/>
</dbReference>
<feature type="domain" description="Cyclic nucleotide-binding" evidence="2">
    <location>
        <begin position="483"/>
        <end position="564"/>
    </location>
</feature>
<dbReference type="SUPFAM" id="SSF51206">
    <property type="entry name" value="cAMP-binding domain-like"/>
    <property type="match status" value="2"/>
</dbReference>
<dbReference type="SMART" id="SM00100">
    <property type="entry name" value="cNMP"/>
    <property type="match status" value="2"/>
</dbReference>
<gene>
    <name evidence="3" type="primary">RAPGEFL1_1</name>
    <name evidence="3" type="ORF">HK105_200107</name>
</gene>